<dbReference type="Proteomes" id="UP000197535">
    <property type="component" value="Unassembled WGS sequence"/>
</dbReference>
<protein>
    <submittedName>
        <fullName evidence="2">Hydrogenase assembly protein HupF</fullName>
    </submittedName>
</protein>
<dbReference type="GO" id="GO:0051604">
    <property type="term" value="P:protein maturation"/>
    <property type="evidence" value="ECO:0007669"/>
    <property type="project" value="TreeGrafter"/>
</dbReference>
<gene>
    <name evidence="2" type="ORF">AYR66_03805</name>
</gene>
<comment type="caution">
    <text evidence="2">The sequence shown here is derived from an EMBL/GenBank/DDBJ whole genome shotgun (WGS) entry which is preliminary data.</text>
</comment>
<reference evidence="2 3" key="1">
    <citation type="submission" date="2016-02" db="EMBL/GenBank/DDBJ databases">
        <authorList>
            <person name="Wen L."/>
            <person name="He K."/>
            <person name="Yang H."/>
        </authorList>
    </citation>
    <scope>NUCLEOTIDE SEQUENCE [LARGE SCALE GENOMIC DNA]</scope>
    <source>
        <strain evidence="2 3">TSA40</strain>
    </source>
</reference>
<keyword evidence="3" id="KW-1185">Reference proteome</keyword>
<dbReference type="PANTHER" id="PTHR35177:SF2">
    <property type="entry name" value="HYDROGENASE MATURATION FACTOR HYBG"/>
    <property type="match status" value="1"/>
</dbReference>
<evidence type="ECO:0000313" key="3">
    <source>
        <dbReference type="Proteomes" id="UP000197535"/>
    </source>
</evidence>
<dbReference type="AlphaFoldDB" id="A0A254T969"/>
<accession>A0A254T969</accession>
<proteinExistence type="inferred from homology"/>
<dbReference type="GO" id="GO:0005506">
    <property type="term" value="F:iron ion binding"/>
    <property type="evidence" value="ECO:0007669"/>
    <property type="project" value="TreeGrafter"/>
</dbReference>
<sequence length="76" mass="8272">MCMAIPSRIIALDGEMATVEAFGRTRTVSLMLMPEPVGIGDYLLIQAGNFASERVDHERALETLAILGEIVDHAEN</sequence>
<dbReference type="EMBL" id="LSTO01000002">
    <property type="protein sequence ID" value="OWW18707.1"/>
    <property type="molecule type" value="Genomic_DNA"/>
</dbReference>
<comment type="similarity">
    <text evidence="1">Belongs to the HupF/HypC family.</text>
</comment>
<name>A0A254T969_9BURK</name>
<dbReference type="SUPFAM" id="SSF159127">
    <property type="entry name" value="HupF/HypC-like"/>
    <property type="match status" value="1"/>
</dbReference>
<dbReference type="PRINTS" id="PR00445">
    <property type="entry name" value="HUPFHYPC"/>
</dbReference>
<dbReference type="GO" id="GO:1902670">
    <property type="term" value="F:carbon dioxide binding"/>
    <property type="evidence" value="ECO:0007669"/>
    <property type="project" value="TreeGrafter"/>
</dbReference>
<evidence type="ECO:0000256" key="1">
    <source>
        <dbReference type="ARBA" id="ARBA00006018"/>
    </source>
</evidence>
<evidence type="ECO:0000313" key="2">
    <source>
        <dbReference type="EMBL" id="OWW18707.1"/>
    </source>
</evidence>
<dbReference type="Gene3D" id="2.30.30.140">
    <property type="match status" value="1"/>
</dbReference>
<dbReference type="PANTHER" id="PTHR35177">
    <property type="entry name" value="HYDROGENASE MATURATION FACTOR HYBG"/>
    <property type="match status" value="1"/>
</dbReference>
<dbReference type="OrthoDB" id="9806017at2"/>
<dbReference type="NCBIfam" id="TIGR00074">
    <property type="entry name" value="hypC_hupF"/>
    <property type="match status" value="1"/>
</dbReference>
<dbReference type="Pfam" id="PF01455">
    <property type="entry name" value="HupF_HypC"/>
    <property type="match status" value="1"/>
</dbReference>
<organism evidence="2 3">
    <name type="scientific">Noviherbaspirillum denitrificans</name>
    <dbReference type="NCBI Taxonomy" id="1968433"/>
    <lineage>
        <taxon>Bacteria</taxon>
        <taxon>Pseudomonadati</taxon>
        <taxon>Pseudomonadota</taxon>
        <taxon>Betaproteobacteria</taxon>
        <taxon>Burkholderiales</taxon>
        <taxon>Oxalobacteraceae</taxon>
        <taxon>Noviherbaspirillum</taxon>
    </lineage>
</organism>
<dbReference type="InterPro" id="IPR001109">
    <property type="entry name" value="Hydrogenase_HupF/HypC"/>
</dbReference>